<feature type="domain" description="Histidine kinase" evidence="1">
    <location>
        <begin position="157"/>
        <end position="298"/>
    </location>
</feature>
<dbReference type="Gene3D" id="1.20.1440.90">
    <property type="entry name" value="Phosphoenolpyruvate/pyruvate domain"/>
    <property type="match status" value="1"/>
</dbReference>
<dbReference type="SUPFAM" id="SSF51621">
    <property type="entry name" value="Phosphoenolpyruvate/pyruvate domain"/>
    <property type="match status" value="1"/>
</dbReference>
<dbReference type="Proteomes" id="UP000289738">
    <property type="component" value="Chromosome A03"/>
</dbReference>
<reference evidence="2 3" key="1">
    <citation type="submission" date="2019-01" db="EMBL/GenBank/DDBJ databases">
        <title>Sequencing of cultivated peanut Arachis hypogaea provides insights into genome evolution and oil improvement.</title>
        <authorList>
            <person name="Chen X."/>
        </authorList>
    </citation>
    <scope>NUCLEOTIDE SEQUENCE [LARGE SCALE GENOMIC DNA]</scope>
    <source>
        <strain evidence="3">cv. Fuhuasheng</strain>
        <tissue evidence="2">Leaves</tissue>
    </source>
</reference>
<dbReference type="GO" id="GO:0009507">
    <property type="term" value="C:chloroplast"/>
    <property type="evidence" value="ECO:0007669"/>
    <property type="project" value="TreeGrafter"/>
</dbReference>
<gene>
    <name evidence="2" type="ORF">Ahy_A03g013069</name>
</gene>
<dbReference type="SMART" id="SM00387">
    <property type="entry name" value="HATPase_c"/>
    <property type="match status" value="1"/>
</dbReference>
<dbReference type="STRING" id="3818.A0A445DUM6"/>
<dbReference type="InterPro" id="IPR003594">
    <property type="entry name" value="HATPase_dom"/>
</dbReference>
<dbReference type="EMBL" id="SDMP01000003">
    <property type="protein sequence ID" value="RYR66902.1"/>
    <property type="molecule type" value="Genomic_DNA"/>
</dbReference>
<name>A0A445DUM6_ARAHY</name>
<dbReference type="PROSITE" id="PS50109">
    <property type="entry name" value="HIS_KIN"/>
    <property type="match status" value="1"/>
</dbReference>
<dbReference type="AlphaFoldDB" id="A0A445DUM6"/>
<dbReference type="Gene3D" id="3.30.565.10">
    <property type="entry name" value="Histidine kinase-like ATPase, C-terminal domain"/>
    <property type="match status" value="1"/>
</dbReference>
<dbReference type="PANTHER" id="PTHR30523">
    <property type="entry name" value="PHOSPHOENOLPYRUVATE CARBOXYLASE"/>
    <property type="match status" value="1"/>
</dbReference>
<protein>
    <recommendedName>
        <fullName evidence="1">Histidine kinase domain-containing protein</fullName>
    </recommendedName>
</protein>
<dbReference type="InterPro" id="IPR015813">
    <property type="entry name" value="Pyrv/PenolPyrv_kinase-like_dom"/>
</dbReference>
<organism evidence="2 3">
    <name type="scientific">Arachis hypogaea</name>
    <name type="common">Peanut</name>
    <dbReference type="NCBI Taxonomy" id="3818"/>
    <lineage>
        <taxon>Eukaryota</taxon>
        <taxon>Viridiplantae</taxon>
        <taxon>Streptophyta</taxon>
        <taxon>Embryophyta</taxon>
        <taxon>Tracheophyta</taxon>
        <taxon>Spermatophyta</taxon>
        <taxon>Magnoliopsida</taxon>
        <taxon>eudicotyledons</taxon>
        <taxon>Gunneridae</taxon>
        <taxon>Pentapetalae</taxon>
        <taxon>rosids</taxon>
        <taxon>fabids</taxon>
        <taxon>Fabales</taxon>
        <taxon>Fabaceae</taxon>
        <taxon>Papilionoideae</taxon>
        <taxon>50 kb inversion clade</taxon>
        <taxon>dalbergioids sensu lato</taxon>
        <taxon>Dalbergieae</taxon>
        <taxon>Pterocarpus clade</taxon>
        <taxon>Arachis</taxon>
    </lineage>
</organism>
<accession>A0A445DUM6</accession>
<proteinExistence type="predicted"/>
<dbReference type="GO" id="GO:0008964">
    <property type="term" value="F:phosphoenolpyruvate carboxylase activity"/>
    <property type="evidence" value="ECO:0007669"/>
    <property type="project" value="InterPro"/>
</dbReference>
<keyword evidence="3" id="KW-1185">Reference proteome</keyword>
<evidence type="ECO:0000313" key="3">
    <source>
        <dbReference type="Proteomes" id="UP000289738"/>
    </source>
</evidence>
<dbReference type="GO" id="GO:0048046">
    <property type="term" value="C:apoplast"/>
    <property type="evidence" value="ECO:0007669"/>
    <property type="project" value="TreeGrafter"/>
</dbReference>
<dbReference type="GO" id="GO:0048366">
    <property type="term" value="P:leaf development"/>
    <property type="evidence" value="ECO:0007669"/>
    <property type="project" value="TreeGrafter"/>
</dbReference>
<comment type="caution">
    <text evidence="2">The sequence shown here is derived from an EMBL/GenBank/DDBJ whole genome shotgun (WGS) entry which is preliminary data.</text>
</comment>
<sequence length="302" mass="33928">MCHCNNFFILSEFWKQIPPNEPYRVILGDVRDKLYNTRERARQLLANGTSDIPEETTFTNVEQSHTEFLLSNAMTGVETEKVAFGFFTRKGKYVECLLSVSKKLDVEGEVTGVFCFLQTASPELQQALHIQRLSEQTALKRLKALTYMKRQIRNPFQVMTKSKAMGIHIINEVTEHIMTETLYGDSLRLQQVLADFLLICINFTPTGGQVVVAASLTKDQLGKSVHLANLEISITHDGVGVPKILLNQMFGQDGQESEEGISLLISRKLLKLMNGDVRYLREAGKSSFILTVELAASQKLIA</sequence>
<dbReference type="GO" id="GO:0005829">
    <property type="term" value="C:cytosol"/>
    <property type="evidence" value="ECO:0007669"/>
    <property type="project" value="TreeGrafter"/>
</dbReference>
<dbReference type="GO" id="GO:0015977">
    <property type="term" value="P:carbon fixation"/>
    <property type="evidence" value="ECO:0007669"/>
    <property type="project" value="InterPro"/>
</dbReference>
<dbReference type="Pfam" id="PF02518">
    <property type="entry name" value="HATPase_c"/>
    <property type="match status" value="1"/>
</dbReference>
<dbReference type="GO" id="GO:0006099">
    <property type="term" value="P:tricarboxylic acid cycle"/>
    <property type="evidence" value="ECO:0007669"/>
    <property type="project" value="InterPro"/>
</dbReference>
<evidence type="ECO:0000259" key="1">
    <source>
        <dbReference type="PROSITE" id="PS50109"/>
    </source>
</evidence>
<dbReference type="InterPro" id="IPR005467">
    <property type="entry name" value="His_kinase_dom"/>
</dbReference>
<dbReference type="Pfam" id="PF00311">
    <property type="entry name" value="PEPcase"/>
    <property type="match status" value="1"/>
</dbReference>
<evidence type="ECO:0000313" key="2">
    <source>
        <dbReference type="EMBL" id="RYR66902.1"/>
    </source>
</evidence>
<dbReference type="InterPro" id="IPR021135">
    <property type="entry name" value="PEP_COase"/>
</dbReference>
<dbReference type="PANTHER" id="PTHR30523:SF47">
    <property type="entry name" value="PHOSPHOENOLPYRUVATE CARBOXYLASE 2"/>
    <property type="match status" value="1"/>
</dbReference>
<dbReference type="InterPro" id="IPR036890">
    <property type="entry name" value="HATPase_C_sf"/>
</dbReference>
<dbReference type="SUPFAM" id="SSF55874">
    <property type="entry name" value="ATPase domain of HSP90 chaperone/DNA topoisomerase II/histidine kinase"/>
    <property type="match status" value="1"/>
</dbReference>